<accession>A0A5E4VYM3</accession>
<feature type="domain" description="Porin" evidence="1">
    <location>
        <begin position="2"/>
        <end position="136"/>
    </location>
</feature>
<dbReference type="SUPFAM" id="SSF56935">
    <property type="entry name" value="Porins"/>
    <property type="match status" value="1"/>
</dbReference>
<keyword evidence="3" id="KW-1185">Reference proteome</keyword>
<dbReference type="GO" id="GO:0015288">
    <property type="term" value="F:porin activity"/>
    <property type="evidence" value="ECO:0007669"/>
    <property type="project" value="InterPro"/>
</dbReference>
<dbReference type="InterPro" id="IPR023614">
    <property type="entry name" value="Porin_dom_sf"/>
</dbReference>
<evidence type="ECO:0000313" key="3">
    <source>
        <dbReference type="Proteomes" id="UP000367825"/>
    </source>
</evidence>
<dbReference type="EMBL" id="CABPSC010000011">
    <property type="protein sequence ID" value="VVE17727.1"/>
    <property type="molecule type" value="Genomic_DNA"/>
</dbReference>
<protein>
    <submittedName>
        <fullName evidence="2">Porin</fullName>
    </submittedName>
</protein>
<reference evidence="2 3" key="1">
    <citation type="submission" date="2019-08" db="EMBL/GenBank/DDBJ databases">
        <authorList>
            <person name="Peeters C."/>
        </authorList>
    </citation>
    <scope>NUCLEOTIDE SEQUENCE [LARGE SCALE GENOMIC DNA]</scope>
    <source>
        <strain evidence="2 3">LMG 31109</strain>
    </source>
</reference>
<dbReference type="InterPro" id="IPR033900">
    <property type="entry name" value="Gram_neg_porin_domain"/>
</dbReference>
<evidence type="ECO:0000259" key="1">
    <source>
        <dbReference type="Pfam" id="PF13609"/>
    </source>
</evidence>
<dbReference type="AlphaFoldDB" id="A0A5E4VYM3"/>
<organism evidence="2 3">
    <name type="scientific">Pandoraea nosoerga</name>
    <dbReference type="NCBI Taxonomy" id="2508296"/>
    <lineage>
        <taxon>Bacteria</taxon>
        <taxon>Pseudomonadati</taxon>
        <taxon>Pseudomonadota</taxon>
        <taxon>Betaproteobacteria</taxon>
        <taxon>Burkholderiales</taxon>
        <taxon>Burkholderiaceae</taxon>
        <taxon>Pandoraea</taxon>
    </lineage>
</organism>
<evidence type="ECO:0000313" key="2">
    <source>
        <dbReference type="EMBL" id="VVE17727.1"/>
    </source>
</evidence>
<dbReference type="Proteomes" id="UP000367825">
    <property type="component" value="Unassembled WGS sequence"/>
</dbReference>
<name>A0A5E4VYM3_9BURK</name>
<gene>
    <name evidence="2" type="ORF">PNO31109_02965</name>
</gene>
<proteinExistence type="predicted"/>
<dbReference type="RefSeq" id="WP_150556243.1">
    <property type="nucleotide sequence ID" value="NZ_CABPSC010000011.1"/>
</dbReference>
<dbReference type="Pfam" id="PF13609">
    <property type="entry name" value="Porin_4"/>
    <property type="match status" value="1"/>
</dbReference>
<dbReference type="GO" id="GO:0016020">
    <property type="term" value="C:membrane"/>
    <property type="evidence" value="ECO:0007669"/>
    <property type="project" value="InterPro"/>
</dbReference>
<dbReference type="CDD" id="cd00342">
    <property type="entry name" value="gram_neg_porins"/>
    <property type="match status" value="1"/>
</dbReference>
<sequence>MFGIRGDEDLGGGTHLSFDLVNQFSVGTGAVQPPTKGLFGRNAWIGMNNERYGSLRLGNQYDFMIDALFFGRTDAALAVGGLYNFRAGPFQKLALPYNPPYASQFDWDRMSGQTVTNSVKYLSPSLRGLRFGATISARWASMPW</sequence>
<dbReference type="Gene3D" id="2.40.160.10">
    <property type="entry name" value="Porin"/>
    <property type="match status" value="1"/>
</dbReference>
<dbReference type="OrthoDB" id="8982743at2"/>